<dbReference type="Proteomes" id="UP001550739">
    <property type="component" value="Unassembled WGS sequence"/>
</dbReference>
<dbReference type="RefSeq" id="WP_361702083.1">
    <property type="nucleotide sequence ID" value="NZ_JBEZVE010000005.1"/>
</dbReference>
<keyword evidence="3" id="KW-1185">Reference proteome</keyword>
<accession>A0ABV2ZEG4</accession>
<comment type="caution">
    <text evidence="2">The sequence shown here is derived from an EMBL/GenBank/DDBJ whole genome shotgun (WGS) entry which is preliminary data.</text>
</comment>
<evidence type="ECO:0000256" key="1">
    <source>
        <dbReference type="SAM" id="MobiDB-lite"/>
    </source>
</evidence>
<feature type="region of interest" description="Disordered" evidence="1">
    <location>
        <begin position="1"/>
        <end position="80"/>
    </location>
</feature>
<organism evidence="2 3">
    <name type="scientific">Streptomyces sp. 900129855</name>
    <dbReference type="NCBI Taxonomy" id="3155129"/>
    <lineage>
        <taxon>Bacteria</taxon>
        <taxon>Bacillati</taxon>
        <taxon>Actinomycetota</taxon>
        <taxon>Actinomycetes</taxon>
        <taxon>Kitasatosporales</taxon>
        <taxon>Streptomycetaceae</taxon>
        <taxon>Streptomyces</taxon>
    </lineage>
</organism>
<gene>
    <name evidence="2" type="ORF">AB0E89_10205</name>
</gene>
<evidence type="ECO:0000313" key="3">
    <source>
        <dbReference type="Proteomes" id="UP001550739"/>
    </source>
</evidence>
<evidence type="ECO:0000313" key="2">
    <source>
        <dbReference type="EMBL" id="MEU3780946.1"/>
    </source>
</evidence>
<proteinExistence type="predicted"/>
<sequence>MDATPFPDDPKQEQREVFRAEDPTGGPLTTDQGVAVDRTDDSLAAGEQRARGPTLVTPPPAEAGGFSLRRVGVATDQPGP</sequence>
<reference evidence="2 3" key="1">
    <citation type="submission" date="2024-06" db="EMBL/GenBank/DDBJ databases">
        <title>The Natural Products Discovery Center: Release of the First 8490 Sequenced Strains for Exploring Actinobacteria Biosynthetic Diversity.</title>
        <authorList>
            <person name="Kalkreuter E."/>
            <person name="Kautsar S.A."/>
            <person name="Yang D."/>
            <person name="Bader C.D."/>
            <person name="Teijaro C.N."/>
            <person name="Fluegel L."/>
            <person name="Davis C.M."/>
            <person name="Simpson J.R."/>
            <person name="Lauterbach L."/>
            <person name="Steele A.D."/>
            <person name="Gui C."/>
            <person name="Meng S."/>
            <person name="Li G."/>
            <person name="Viehrig K."/>
            <person name="Ye F."/>
            <person name="Su P."/>
            <person name="Kiefer A.F."/>
            <person name="Nichols A."/>
            <person name="Cepeda A.J."/>
            <person name="Yan W."/>
            <person name="Fan B."/>
            <person name="Jiang Y."/>
            <person name="Adhikari A."/>
            <person name="Zheng C.-J."/>
            <person name="Schuster L."/>
            <person name="Cowan T.M."/>
            <person name="Smanski M.J."/>
            <person name="Chevrette M.G."/>
            <person name="De Carvalho L.P.S."/>
            <person name="Shen B."/>
        </authorList>
    </citation>
    <scope>NUCLEOTIDE SEQUENCE [LARGE SCALE GENOMIC DNA]</scope>
    <source>
        <strain evidence="2 3">NPDC033843</strain>
    </source>
</reference>
<name>A0ABV2ZEG4_9ACTN</name>
<dbReference type="EMBL" id="JBEZVE010000005">
    <property type="protein sequence ID" value="MEU3780946.1"/>
    <property type="molecule type" value="Genomic_DNA"/>
</dbReference>
<protein>
    <submittedName>
        <fullName evidence="2">Uncharacterized protein</fullName>
    </submittedName>
</protein>
<feature type="compositionally biased region" description="Basic and acidic residues" evidence="1">
    <location>
        <begin position="8"/>
        <end position="22"/>
    </location>
</feature>